<dbReference type="SUPFAM" id="SSF54197">
    <property type="entry name" value="HIT-like"/>
    <property type="match status" value="1"/>
</dbReference>
<protein>
    <submittedName>
        <fullName evidence="3">HIT family protein</fullName>
    </submittedName>
</protein>
<reference evidence="3 4" key="1">
    <citation type="submission" date="2018-03" db="EMBL/GenBank/DDBJ databases">
        <authorList>
            <person name="Keele B.F."/>
        </authorList>
    </citation>
    <scope>NUCLEOTIDE SEQUENCE [LARGE SCALE GENOMIC DNA]</scope>
    <source>
        <strain evidence="3 4">D20</strain>
    </source>
</reference>
<sequence>MTCPLCSRSGENLLWEDAHCRVIRVDDADHPGFCRVIWHAHVAEMTDLTAAQRAHLLQVVFATEAALRALMQPLKINLASFGNMVPHLHWHVIPRFADDRHFPQPVWGTPQRDGRRHEPPDDEVLAARIADMMMA</sequence>
<evidence type="ECO:0000313" key="3">
    <source>
        <dbReference type="EMBL" id="PTD95804.1"/>
    </source>
</evidence>
<feature type="domain" description="HIT" evidence="2">
    <location>
        <begin position="1"/>
        <end position="102"/>
    </location>
</feature>
<organism evidence="3 4">
    <name type="scientific">Pseudothauera lacus</name>
    <dbReference type="NCBI Taxonomy" id="2136175"/>
    <lineage>
        <taxon>Bacteria</taxon>
        <taxon>Pseudomonadati</taxon>
        <taxon>Pseudomonadota</taxon>
        <taxon>Betaproteobacteria</taxon>
        <taxon>Rhodocyclales</taxon>
        <taxon>Zoogloeaceae</taxon>
        <taxon>Pseudothauera</taxon>
    </lineage>
</organism>
<gene>
    <name evidence="3" type="ORF">C8261_12440</name>
</gene>
<keyword evidence="4" id="KW-1185">Reference proteome</keyword>
<dbReference type="Gene3D" id="3.30.428.10">
    <property type="entry name" value="HIT-like"/>
    <property type="match status" value="1"/>
</dbReference>
<dbReference type="InterPro" id="IPR026026">
    <property type="entry name" value="HIT_Hint"/>
</dbReference>
<accession>A0A2T4IDF7</accession>
<dbReference type="PROSITE" id="PS51084">
    <property type="entry name" value="HIT_2"/>
    <property type="match status" value="1"/>
</dbReference>
<proteinExistence type="predicted"/>
<dbReference type="OrthoDB" id="9799145at2"/>
<dbReference type="RefSeq" id="WP_107494045.1">
    <property type="nucleotide sequence ID" value="NZ_PZKC01000010.1"/>
</dbReference>
<name>A0A2T4IDF7_9RHOO</name>
<feature type="short sequence motif" description="Histidine triad motif" evidence="1">
    <location>
        <begin position="87"/>
        <end position="91"/>
    </location>
</feature>
<comment type="caution">
    <text evidence="3">The sequence shown here is derived from an EMBL/GenBank/DDBJ whole genome shotgun (WGS) entry which is preliminary data.</text>
</comment>
<reference evidence="3 4" key="2">
    <citation type="submission" date="2018-04" db="EMBL/GenBank/DDBJ databases">
        <title>Thauera lacus sp. nov., isolated from an saline lake in Inner Mongolia, China.</title>
        <authorList>
            <person name="Liang Q.-Y."/>
        </authorList>
    </citation>
    <scope>NUCLEOTIDE SEQUENCE [LARGE SCALE GENOMIC DNA]</scope>
    <source>
        <strain evidence="3 4">D20</strain>
    </source>
</reference>
<dbReference type="PIRSF" id="PIRSF000714">
    <property type="entry name" value="HIT"/>
    <property type="match status" value="1"/>
</dbReference>
<dbReference type="Pfam" id="PF01230">
    <property type="entry name" value="HIT"/>
    <property type="match status" value="1"/>
</dbReference>
<evidence type="ECO:0000256" key="1">
    <source>
        <dbReference type="PROSITE-ProRule" id="PRU00464"/>
    </source>
</evidence>
<dbReference type="Proteomes" id="UP000241193">
    <property type="component" value="Unassembled WGS sequence"/>
</dbReference>
<dbReference type="InterPro" id="IPR011146">
    <property type="entry name" value="HIT-like"/>
</dbReference>
<evidence type="ECO:0000313" key="4">
    <source>
        <dbReference type="Proteomes" id="UP000241193"/>
    </source>
</evidence>
<dbReference type="AlphaFoldDB" id="A0A2T4IDF7"/>
<dbReference type="InterPro" id="IPR036265">
    <property type="entry name" value="HIT-like_sf"/>
</dbReference>
<dbReference type="GO" id="GO:0003824">
    <property type="term" value="F:catalytic activity"/>
    <property type="evidence" value="ECO:0007669"/>
    <property type="project" value="InterPro"/>
</dbReference>
<dbReference type="EMBL" id="PZKC01000010">
    <property type="protein sequence ID" value="PTD95804.1"/>
    <property type="molecule type" value="Genomic_DNA"/>
</dbReference>
<evidence type="ECO:0000259" key="2">
    <source>
        <dbReference type="PROSITE" id="PS51084"/>
    </source>
</evidence>